<reference evidence="9 10" key="1">
    <citation type="submission" date="2019-04" db="EMBL/GenBank/DDBJ databases">
        <title>Microbes associate with the intestines of laboratory mice.</title>
        <authorList>
            <person name="Navarre W."/>
            <person name="Wong E."/>
            <person name="Huang K."/>
            <person name="Tropini C."/>
            <person name="Ng K."/>
            <person name="Yu B."/>
        </authorList>
    </citation>
    <scope>NUCLEOTIDE SEQUENCE [LARGE SCALE GENOMIC DNA]</scope>
    <source>
        <strain evidence="9 10">NM50_B9-20</strain>
    </source>
</reference>
<dbReference type="InterPro" id="IPR027461">
    <property type="entry name" value="Carboxypeptidase_A_C_sf"/>
</dbReference>
<dbReference type="Pfam" id="PF17676">
    <property type="entry name" value="Peptidase_S66C"/>
    <property type="match status" value="1"/>
</dbReference>
<dbReference type="EMBL" id="SRYR01000001">
    <property type="protein sequence ID" value="TGY44189.1"/>
    <property type="molecule type" value="Genomic_DNA"/>
</dbReference>
<dbReference type="RefSeq" id="WP_136005214.1">
    <property type="nucleotide sequence ID" value="NZ_SRYR01000001.1"/>
</dbReference>
<evidence type="ECO:0000256" key="3">
    <source>
        <dbReference type="ARBA" id="ARBA00022670"/>
    </source>
</evidence>
<dbReference type="Gene3D" id="3.40.50.10740">
    <property type="entry name" value="Class I glutamine amidotransferase-like"/>
    <property type="match status" value="1"/>
</dbReference>
<dbReference type="PANTHER" id="PTHR30237">
    <property type="entry name" value="MURAMOYLTETRAPEPTIDE CARBOXYPEPTIDASE"/>
    <property type="match status" value="1"/>
</dbReference>
<comment type="caution">
    <text evidence="9">The sequence shown here is derived from an EMBL/GenBank/DDBJ whole genome shotgun (WGS) entry which is preliminary data.</text>
</comment>
<feature type="active site" description="Charge relay system" evidence="6">
    <location>
        <position position="203"/>
    </location>
</feature>
<feature type="active site" description="Nucleophile" evidence="6">
    <location>
        <position position="109"/>
    </location>
</feature>
<dbReference type="InterPro" id="IPR040921">
    <property type="entry name" value="Peptidase_S66C"/>
</dbReference>
<comment type="similarity">
    <text evidence="1">Belongs to the peptidase S66 family.</text>
</comment>
<evidence type="ECO:0000256" key="1">
    <source>
        <dbReference type="ARBA" id="ARBA00010233"/>
    </source>
</evidence>
<dbReference type="SUPFAM" id="SSF141986">
    <property type="entry name" value="LD-carboxypeptidase A C-terminal domain-like"/>
    <property type="match status" value="1"/>
</dbReference>
<feature type="domain" description="LD-carboxypeptidase C-terminal" evidence="8">
    <location>
        <begin position="172"/>
        <end position="286"/>
    </location>
</feature>
<feature type="domain" description="LD-carboxypeptidase N-terminal" evidence="7">
    <location>
        <begin position="10"/>
        <end position="125"/>
    </location>
</feature>
<evidence type="ECO:0000313" key="9">
    <source>
        <dbReference type="EMBL" id="TGY44189.1"/>
    </source>
</evidence>
<keyword evidence="10" id="KW-1185">Reference proteome</keyword>
<dbReference type="GO" id="GO:0004180">
    <property type="term" value="F:carboxypeptidase activity"/>
    <property type="evidence" value="ECO:0007669"/>
    <property type="project" value="UniProtKB-KW"/>
</dbReference>
<proteinExistence type="inferred from homology"/>
<dbReference type="GO" id="GO:0008236">
    <property type="term" value="F:serine-type peptidase activity"/>
    <property type="evidence" value="ECO:0007669"/>
    <property type="project" value="UniProtKB-KW"/>
</dbReference>
<dbReference type="SUPFAM" id="SSF52317">
    <property type="entry name" value="Class I glutamine amidotransferase-like"/>
    <property type="match status" value="1"/>
</dbReference>
<evidence type="ECO:0000259" key="7">
    <source>
        <dbReference type="Pfam" id="PF02016"/>
    </source>
</evidence>
<dbReference type="PANTHER" id="PTHR30237:SF2">
    <property type="entry name" value="MUREIN TETRAPEPTIDE CARBOXYPEPTIDASE"/>
    <property type="match status" value="1"/>
</dbReference>
<sequence length="288" mass="32645">MSLLNKNDSIALVSNSNGLDLSMIDKITELEYILKQLNLQTITSKSLFKDDNNKTFSAEIRAKELMKFYNDNDIKAIFDLSGGDLCNEVLRYLDFSKIKNSNKPFFGYSDLTVILNSLYSKTNKVNYNYQLRNLIREDGENQIKNFTNTILLNKDNSLFDFDYKWIQGRSMEGIVVGGNIRCMLKLAGTKYLPNFENKILFLEALSGDENKISTFIEQYIQIGAFNNLKGLILGHFTEYEGSNSNPPIEELILGKLNNDKLPVIKTNELGHSPNSKAIAIGSNIQLFS</sequence>
<dbReference type="GO" id="GO:0006508">
    <property type="term" value="P:proteolysis"/>
    <property type="evidence" value="ECO:0007669"/>
    <property type="project" value="UniProtKB-KW"/>
</dbReference>
<protein>
    <submittedName>
        <fullName evidence="9">LD-carboxypeptidase</fullName>
    </submittedName>
</protein>
<dbReference type="Proteomes" id="UP000306888">
    <property type="component" value="Unassembled WGS sequence"/>
</dbReference>
<keyword evidence="3" id="KW-0645">Protease</keyword>
<dbReference type="OrthoDB" id="9807329at2"/>
<dbReference type="InterPro" id="IPR029062">
    <property type="entry name" value="Class_I_gatase-like"/>
</dbReference>
<dbReference type="AlphaFoldDB" id="A0A4S2DP77"/>
<dbReference type="Pfam" id="PF02016">
    <property type="entry name" value="Peptidase_S66"/>
    <property type="match status" value="1"/>
</dbReference>
<evidence type="ECO:0000256" key="4">
    <source>
        <dbReference type="ARBA" id="ARBA00022801"/>
    </source>
</evidence>
<keyword evidence="5" id="KW-0720">Serine protease</keyword>
<organism evidence="9 10">
    <name type="scientific">Clostridium sartagoforme</name>
    <dbReference type="NCBI Taxonomy" id="84031"/>
    <lineage>
        <taxon>Bacteria</taxon>
        <taxon>Bacillati</taxon>
        <taxon>Bacillota</taxon>
        <taxon>Clostridia</taxon>
        <taxon>Eubacteriales</taxon>
        <taxon>Clostridiaceae</taxon>
        <taxon>Clostridium</taxon>
    </lineage>
</organism>
<dbReference type="InterPro" id="IPR003507">
    <property type="entry name" value="S66_fam"/>
</dbReference>
<name>A0A4S2DP77_9CLOT</name>
<accession>A0A4S2DP77</accession>
<evidence type="ECO:0000256" key="2">
    <source>
        <dbReference type="ARBA" id="ARBA00022645"/>
    </source>
</evidence>
<dbReference type="PIRSF" id="PIRSF028757">
    <property type="entry name" value="LD-carboxypeptidase"/>
    <property type="match status" value="1"/>
</dbReference>
<gene>
    <name evidence="9" type="ORF">E5347_05060</name>
</gene>
<evidence type="ECO:0000256" key="5">
    <source>
        <dbReference type="ARBA" id="ARBA00022825"/>
    </source>
</evidence>
<evidence type="ECO:0000259" key="8">
    <source>
        <dbReference type="Pfam" id="PF17676"/>
    </source>
</evidence>
<dbReference type="Gene3D" id="3.50.30.60">
    <property type="entry name" value="LD-carboxypeptidase A C-terminal domain-like"/>
    <property type="match status" value="1"/>
</dbReference>
<keyword evidence="4" id="KW-0378">Hydrolase</keyword>
<dbReference type="InterPro" id="IPR027478">
    <property type="entry name" value="LdcA_N"/>
</dbReference>
<evidence type="ECO:0000313" key="10">
    <source>
        <dbReference type="Proteomes" id="UP000306888"/>
    </source>
</evidence>
<feature type="active site" description="Charge relay system" evidence="6">
    <location>
        <position position="271"/>
    </location>
</feature>
<keyword evidence="2 9" id="KW-0121">Carboxypeptidase</keyword>
<evidence type="ECO:0000256" key="6">
    <source>
        <dbReference type="PIRSR" id="PIRSR028757-1"/>
    </source>
</evidence>
<dbReference type="InterPro" id="IPR040449">
    <property type="entry name" value="Peptidase_S66_N"/>
</dbReference>